<dbReference type="AlphaFoldDB" id="A0A8C5AZT4"/>
<dbReference type="InterPro" id="IPR046341">
    <property type="entry name" value="SET_dom_sf"/>
</dbReference>
<dbReference type="Proteomes" id="UP000694546">
    <property type="component" value="Chromosome 13"/>
</dbReference>
<evidence type="ECO:0008006" key="3">
    <source>
        <dbReference type="Google" id="ProtNLM"/>
    </source>
</evidence>
<proteinExistence type="predicted"/>
<accession>A0A8C5AZT4</accession>
<reference evidence="1" key="1">
    <citation type="submission" date="2025-08" db="UniProtKB">
        <authorList>
            <consortium name="Ensembl"/>
        </authorList>
    </citation>
    <scope>IDENTIFICATION</scope>
</reference>
<dbReference type="Gene3D" id="2.170.270.10">
    <property type="entry name" value="SET domain"/>
    <property type="match status" value="1"/>
</dbReference>
<organism evidence="1 2">
    <name type="scientific">Gadus morhua</name>
    <name type="common">Atlantic cod</name>
    <dbReference type="NCBI Taxonomy" id="8049"/>
    <lineage>
        <taxon>Eukaryota</taxon>
        <taxon>Metazoa</taxon>
        <taxon>Chordata</taxon>
        <taxon>Craniata</taxon>
        <taxon>Vertebrata</taxon>
        <taxon>Euteleostomi</taxon>
        <taxon>Actinopterygii</taxon>
        <taxon>Neopterygii</taxon>
        <taxon>Teleostei</taxon>
        <taxon>Neoteleostei</taxon>
        <taxon>Acanthomorphata</taxon>
        <taxon>Zeiogadaria</taxon>
        <taxon>Gadariae</taxon>
        <taxon>Gadiformes</taxon>
        <taxon>Gadoidei</taxon>
        <taxon>Gadidae</taxon>
        <taxon>Gadus</taxon>
    </lineage>
</organism>
<keyword evidence="2" id="KW-1185">Reference proteome</keyword>
<protein>
    <recommendedName>
        <fullName evidence="3">SET domain-containing protein</fullName>
    </recommendedName>
</protein>
<dbReference type="GeneTree" id="ENSGT00940000159410"/>
<dbReference type="Ensembl" id="ENSGMOT00000074366.1">
    <property type="protein sequence ID" value="ENSGMOP00000037958.1"/>
    <property type="gene ID" value="ENSGMOG00000032944.1"/>
</dbReference>
<sequence>VSSNVYIWEVGNGLCVDANDPMKGNGLCYVNWAHSPKEPTVIGACCHLSLFQPIGPGEELLVRYSVQDNPEITAALEEERVSSLSKKISPELNEVRPPFCQYGTLFGFCYERTQLFSTCSITASYIMFSLHQVDVKISTRPYWA</sequence>
<reference evidence="1" key="2">
    <citation type="submission" date="2025-09" db="UniProtKB">
        <authorList>
            <consortium name="Ensembl"/>
        </authorList>
    </citation>
    <scope>IDENTIFICATION</scope>
</reference>
<evidence type="ECO:0000313" key="1">
    <source>
        <dbReference type="Ensembl" id="ENSGMOP00000037958.1"/>
    </source>
</evidence>
<name>A0A8C5AZT4_GADMO</name>
<evidence type="ECO:0000313" key="2">
    <source>
        <dbReference type="Proteomes" id="UP000694546"/>
    </source>
</evidence>